<protein>
    <recommendedName>
        <fullName evidence="7">Glutamyl-Q tRNA(Asp) synthetase</fullName>
        <shortName evidence="7">Glu-Q-RSs</shortName>
        <ecNumber evidence="7">6.1.1.-</ecNumber>
    </recommendedName>
</protein>
<keyword evidence="1 7" id="KW-0436">Ligase</keyword>
<comment type="caution">
    <text evidence="11">The sequence shown here is derived from an EMBL/GenBank/DDBJ whole genome shotgun (WGS) entry which is preliminary data.</text>
</comment>
<dbReference type="InterPro" id="IPR000924">
    <property type="entry name" value="Glu/Gln-tRNA-synth"/>
</dbReference>
<keyword evidence="6 7" id="KW-0030">Aminoacyl-tRNA synthetase</keyword>
<feature type="binding site" evidence="7">
    <location>
        <begin position="5"/>
        <end position="9"/>
    </location>
    <ligand>
        <name>L-glutamate</name>
        <dbReference type="ChEBI" id="CHEBI:29985"/>
    </ligand>
</feature>
<dbReference type="PANTHER" id="PTHR43311">
    <property type="entry name" value="GLUTAMATE--TRNA LIGASE"/>
    <property type="match status" value="1"/>
</dbReference>
<dbReference type="NCBIfam" id="NF004314">
    <property type="entry name" value="PRK05710.1-3"/>
    <property type="match status" value="1"/>
</dbReference>
<keyword evidence="4 7" id="KW-0862">Zinc</keyword>
<dbReference type="Proteomes" id="UP000655994">
    <property type="component" value="Unassembled WGS sequence"/>
</dbReference>
<evidence type="ECO:0000259" key="9">
    <source>
        <dbReference type="Pfam" id="PF00749"/>
    </source>
</evidence>
<dbReference type="InterPro" id="IPR022380">
    <property type="entry name" value="Glu-Q_tRNA(Asp)_Synthase"/>
</dbReference>
<keyword evidence="13" id="KW-1185">Reference proteome</keyword>
<dbReference type="EC" id="6.1.1.-" evidence="7"/>
<evidence type="ECO:0000313" key="10">
    <source>
        <dbReference type="EMBL" id="MBJ7266656.1"/>
    </source>
</evidence>
<dbReference type="PRINTS" id="PR00987">
    <property type="entry name" value="TRNASYNTHGLU"/>
</dbReference>
<feature type="short sequence motif" description="'HIGH' region" evidence="7">
    <location>
        <begin position="8"/>
        <end position="18"/>
    </location>
</feature>
<keyword evidence="2 7" id="KW-0479">Metal-binding</keyword>
<name>A0A8I1G4H5_9GAMM</name>
<dbReference type="HAMAP" id="MF_01428">
    <property type="entry name" value="Glu_Q_tRNA_synth"/>
    <property type="match status" value="1"/>
</dbReference>
<dbReference type="EMBL" id="JAEMOS010000020">
    <property type="protein sequence ID" value="MBJ7266656.1"/>
    <property type="molecule type" value="Genomic_DNA"/>
</dbReference>
<comment type="cofactor">
    <cofactor evidence="7">
        <name>Zn(2+)</name>
        <dbReference type="ChEBI" id="CHEBI:29105"/>
    </cofactor>
    <text evidence="7">Binds 1 zinc ion per subunit.</text>
</comment>
<dbReference type="GO" id="GO:0006424">
    <property type="term" value="P:glutamyl-tRNA aminoacylation"/>
    <property type="evidence" value="ECO:0007669"/>
    <property type="project" value="InterPro"/>
</dbReference>
<keyword evidence="3 7" id="KW-0547">Nucleotide-binding</keyword>
<evidence type="ECO:0000256" key="2">
    <source>
        <dbReference type="ARBA" id="ARBA00022723"/>
    </source>
</evidence>
<dbReference type="NCBIfam" id="TIGR03838">
    <property type="entry name" value="queuosine_YadB"/>
    <property type="match status" value="1"/>
</dbReference>
<dbReference type="InterPro" id="IPR049940">
    <property type="entry name" value="GluQ/Sye"/>
</dbReference>
<dbReference type="SUPFAM" id="SSF52374">
    <property type="entry name" value="Nucleotidylyl transferase"/>
    <property type="match status" value="1"/>
</dbReference>
<evidence type="ECO:0000256" key="5">
    <source>
        <dbReference type="ARBA" id="ARBA00022840"/>
    </source>
</evidence>
<dbReference type="Gene3D" id="3.90.800.10">
    <property type="entry name" value="Glutamyl-tRNA Synthetase, Domain 3"/>
    <property type="match status" value="1"/>
</dbReference>
<feature type="short sequence motif" description="'KMSKS' region" evidence="7">
    <location>
        <begin position="224"/>
        <end position="228"/>
    </location>
</feature>
<evidence type="ECO:0000256" key="4">
    <source>
        <dbReference type="ARBA" id="ARBA00022833"/>
    </source>
</evidence>
<evidence type="ECO:0000313" key="13">
    <source>
        <dbReference type="Proteomes" id="UP000655994"/>
    </source>
</evidence>
<feature type="binding site" evidence="7">
    <location>
        <position position="168"/>
    </location>
    <ligand>
        <name>L-glutamate</name>
        <dbReference type="ChEBI" id="CHEBI:29985"/>
    </ligand>
</feature>
<dbReference type="GO" id="GO:0008270">
    <property type="term" value="F:zinc ion binding"/>
    <property type="evidence" value="ECO:0007669"/>
    <property type="project" value="UniProtKB-UniRule"/>
</dbReference>
<feature type="binding site" evidence="7">
    <location>
        <position position="99"/>
    </location>
    <ligand>
        <name>Zn(2+)</name>
        <dbReference type="ChEBI" id="CHEBI:29105"/>
    </ligand>
</feature>
<dbReference type="InterPro" id="IPR020058">
    <property type="entry name" value="Glu/Gln-tRNA-synth_Ib_cat-dom"/>
</dbReference>
<evidence type="ECO:0000313" key="11">
    <source>
        <dbReference type="EMBL" id="MBJ7315579.1"/>
    </source>
</evidence>
<evidence type="ECO:0000256" key="8">
    <source>
        <dbReference type="RuleBase" id="RU363037"/>
    </source>
</evidence>
<dbReference type="GO" id="GO:0006400">
    <property type="term" value="P:tRNA modification"/>
    <property type="evidence" value="ECO:0007669"/>
    <property type="project" value="InterPro"/>
</dbReference>
<evidence type="ECO:0000256" key="1">
    <source>
        <dbReference type="ARBA" id="ARBA00022598"/>
    </source>
</evidence>
<evidence type="ECO:0000256" key="7">
    <source>
        <dbReference type="HAMAP-Rule" id="MF_01428"/>
    </source>
</evidence>
<feature type="binding site" evidence="7">
    <location>
        <position position="111"/>
    </location>
    <ligand>
        <name>Zn(2+)</name>
        <dbReference type="ChEBI" id="CHEBI:29105"/>
    </ligand>
</feature>
<dbReference type="AlphaFoldDB" id="A0A8I1G4H5"/>
<evidence type="ECO:0000256" key="3">
    <source>
        <dbReference type="ARBA" id="ARBA00022741"/>
    </source>
</evidence>
<dbReference type="GO" id="GO:0004818">
    <property type="term" value="F:glutamate-tRNA ligase activity"/>
    <property type="evidence" value="ECO:0007669"/>
    <property type="project" value="TreeGrafter"/>
</dbReference>
<dbReference type="EMBL" id="JAEMOP010000002">
    <property type="protein sequence ID" value="MBJ7315579.1"/>
    <property type="molecule type" value="Genomic_DNA"/>
</dbReference>
<feature type="binding site" evidence="7">
    <location>
        <position position="227"/>
    </location>
    <ligand>
        <name>ATP</name>
        <dbReference type="ChEBI" id="CHEBI:30616"/>
    </ligand>
</feature>
<dbReference type="Proteomes" id="UP000621390">
    <property type="component" value="Unassembled WGS sequence"/>
</dbReference>
<sequence length="283" mass="32107">MYRGRFAPTPSGPLHLGSLVAAVGSYLDAKAHQGEWLVRIEDVDKPRAIPGAADTILTQLESHGLEWDGSVLYQSQRDSTYQSQLDQLQKAELLYQCDCSRQAIRARNDHYDGYCRNRQPRTPPYALRFVNNAPITEFNDRAQGLLPDHSPSVSEDFVLKRRDGLYAYQLAVVVDDIEQGVTDIVRGSDLITPSYWQLTLWQYFTGKQPRMMHLPLVTNDKGLKLSKQNHAPSIESRYASNNLLTALDYLGIQLEPELHTGSVNDILQEALQSWRKKWHILGC</sequence>
<accession>A0A8I1G4H5</accession>
<feature type="domain" description="Glutamyl/glutaminyl-tRNA synthetase class Ib catalytic" evidence="9">
    <location>
        <begin position="3"/>
        <end position="236"/>
    </location>
</feature>
<dbReference type="GO" id="GO:0005829">
    <property type="term" value="C:cytosol"/>
    <property type="evidence" value="ECO:0007669"/>
    <property type="project" value="TreeGrafter"/>
</dbReference>
<reference evidence="11 13" key="1">
    <citation type="submission" date="2020-09" db="EMBL/GenBank/DDBJ databases">
        <title>Draft Genomes of Bacterial Isolates from North Pond Shallow Sediments.</title>
        <authorList>
            <person name="Kiel Reese B."/>
            <person name="Mullis M."/>
            <person name="Weisend R.E."/>
        </authorList>
    </citation>
    <scope>NUCLEOTIDE SEQUENCE</scope>
    <source>
        <strain evidence="11">KJE-2</strain>
        <strain evidence="10 13">KJE-3</strain>
    </source>
</reference>
<feature type="binding site" evidence="7">
    <location>
        <position position="41"/>
    </location>
    <ligand>
        <name>L-glutamate</name>
        <dbReference type="ChEBI" id="CHEBI:29985"/>
    </ligand>
</feature>
<comment type="similarity">
    <text evidence="7">Belongs to the class-I aminoacyl-tRNA synthetase family. GluQ subfamily.</text>
</comment>
<comment type="function">
    <text evidence="7">Catalyzes the tRNA-independent activation of glutamate in presence of ATP and the subsequent transfer of glutamate onto a tRNA(Asp). Glutamate is transferred on the 2-amino-5-(4,5-dihydroxy-2-cyclopenten-1-yl) moiety of the queuosine in the wobble position of the QUC anticodon.</text>
</comment>
<organism evidence="11 12">
    <name type="scientific">Idiomarina abyssalis</name>
    <dbReference type="NCBI Taxonomy" id="86102"/>
    <lineage>
        <taxon>Bacteria</taxon>
        <taxon>Pseudomonadati</taxon>
        <taxon>Pseudomonadota</taxon>
        <taxon>Gammaproteobacteria</taxon>
        <taxon>Alteromonadales</taxon>
        <taxon>Idiomarinaceae</taxon>
        <taxon>Idiomarina</taxon>
    </lineage>
</organism>
<gene>
    <name evidence="11" type="primary">gluQRS</name>
    <name evidence="7" type="synonym">gluQ</name>
    <name evidence="10" type="ORF">JHC10_06820</name>
    <name evidence="11" type="ORF">JHC11_06200</name>
</gene>
<keyword evidence="5 7" id="KW-0067">ATP-binding</keyword>
<feature type="binding site" evidence="7">
    <location>
        <position position="186"/>
    </location>
    <ligand>
        <name>L-glutamate</name>
        <dbReference type="ChEBI" id="CHEBI:29985"/>
    </ligand>
</feature>
<dbReference type="RefSeq" id="WP_199494281.1">
    <property type="nucleotide sequence ID" value="NZ_JAEMOO010000007.1"/>
</dbReference>
<dbReference type="GO" id="GO:0005524">
    <property type="term" value="F:ATP binding"/>
    <property type="evidence" value="ECO:0007669"/>
    <property type="project" value="UniProtKB-KW"/>
</dbReference>
<dbReference type="PANTHER" id="PTHR43311:SF1">
    <property type="entry name" value="GLUTAMYL-Q TRNA(ASP) SYNTHETASE"/>
    <property type="match status" value="1"/>
</dbReference>
<feature type="binding site" evidence="7">
    <location>
        <position position="97"/>
    </location>
    <ligand>
        <name>Zn(2+)</name>
        <dbReference type="ChEBI" id="CHEBI:29105"/>
    </ligand>
</feature>
<feature type="binding site" evidence="7">
    <location>
        <position position="115"/>
    </location>
    <ligand>
        <name>Zn(2+)</name>
        <dbReference type="ChEBI" id="CHEBI:29105"/>
    </ligand>
</feature>
<dbReference type="FunFam" id="3.40.50.620:FF:000093">
    <property type="entry name" value="Glutamyl-Q tRNA(Asp) synthetase"/>
    <property type="match status" value="1"/>
</dbReference>
<evidence type="ECO:0000313" key="12">
    <source>
        <dbReference type="Proteomes" id="UP000621390"/>
    </source>
</evidence>
<dbReference type="InterPro" id="IPR014729">
    <property type="entry name" value="Rossmann-like_a/b/a_fold"/>
</dbReference>
<dbReference type="Pfam" id="PF00749">
    <property type="entry name" value="tRNA-synt_1c"/>
    <property type="match status" value="1"/>
</dbReference>
<proteinExistence type="inferred from homology"/>
<keyword evidence="8" id="KW-0648">Protein biosynthesis</keyword>
<dbReference type="Gene3D" id="3.40.50.620">
    <property type="entry name" value="HUPs"/>
    <property type="match status" value="1"/>
</dbReference>
<evidence type="ECO:0000256" key="6">
    <source>
        <dbReference type="ARBA" id="ARBA00023146"/>
    </source>
</evidence>